<evidence type="ECO:0000256" key="3">
    <source>
        <dbReference type="ARBA" id="ARBA00022723"/>
    </source>
</evidence>
<dbReference type="PROSITE" id="PS00941">
    <property type="entry name" value="CARBOXYLESTERASE_B_2"/>
    <property type="match status" value="1"/>
</dbReference>
<evidence type="ECO:0000259" key="10">
    <source>
        <dbReference type="Pfam" id="PF00135"/>
    </source>
</evidence>
<dbReference type="CDD" id="cd13903">
    <property type="entry name" value="CuRO_3_Tv-LCC_like"/>
    <property type="match status" value="1"/>
</dbReference>
<keyword evidence="8" id="KW-0325">Glycoprotein</keyword>
<keyword evidence="7" id="KW-1015">Disulfide bond</keyword>
<evidence type="ECO:0000259" key="12">
    <source>
        <dbReference type="Pfam" id="PF07731"/>
    </source>
</evidence>
<evidence type="ECO:0000256" key="4">
    <source>
        <dbReference type="ARBA" id="ARBA00022801"/>
    </source>
</evidence>
<dbReference type="PROSITE" id="PS00079">
    <property type="entry name" value="MULTICOPPER_OXIDASE1"/>
    <property type="match status" value="1"/>
</dbReference>
<keyword evidence="6" id="KW-0186">Copper</keyword>
<evidence type="ECO:0000256" key="8">
    <source>
        <dbReference type="ARBA" id="ARBA00023180"/>
    </source>
</evidence>
<name>A0AAD5W1X9_9AGAR</name>
<feature type="domain" description="Plastocyanin-like" evidence="11">
    <location>
        <begin position="820"/>
        <end position="868"/>
    </location>
</feature>
<dbReference type="AlphaFoldDB" id="A0AAD5W1X9"/>
<dbReference type="SUPFAM" id="SSF49503">
    <property type="entry name" value="Cupredoxins"/>
    <property type="match status" value="3"/>
</dbReference>
<dbReference type="InterPro" id="IPR002018">
    <property type="entry name" value="CarbesteraseB"/>
</dbReference>
<dbReference type="GO" id="GO:0005507">
    <property type="term" value="F:copper ion binding"/>
    <property type="evidence" value="ECO:0007669"/>
    <property type="project" value="InterPro"/>
</dbReference>
<evidence type="ECO:0000256" key="7">
    <source>
        <dbReference type="ARBA" id="ARBA00023157"/>
    </source>
</evidence>
<feature type="chain" id="PRO_5041953415" description="Laccase" evidence="9">
    <location>
        <begin position="19"/>
        <end position="1087"/>
    </location>
</feature>
<evidence type="ECO:0000313" key="14">
    <source>
        <dbReference type="EMBL" id="KAJ3576507.1"/>
    </source>
</evidence>
<feature type="domain" description="Carboxylesterase type B" evidence="10">
    <location>
        <begin position="21"/>
        <end position="336"/>
    </location>
</feature>
<keyword evidence="15" id="KW-1185">Reference proteome</keyword>
<keyword evidence="4" id="KW-0378">Hydrolase</keyword>
<dbReference type="InterPro" id="IPR045087">
    <property type="entry name" value="Cu-oxidase_fam"/>
</dbReference>
<evidence type="ECO:0000313" key="15">
    <source>
        <dbReference type="Proteomes" id="UP001213000"/>
    </source>
</evidence>
<gene>
    <name evidence="14" type="ORF">NP233_g379</name>
</gene>
<dbReference type="InterPro" id="IPR008972">
    <property type="entry name" value="Cupredoxin"/>
</dbReference>
<keyword evidence="3" id="KW-0479">Metal-binding</keyword>
<protein>
    <recommendedName>
        <fullName evidence="16">Laccase</fullName>
    </recommendedName>
</protein>
<dbReference type="Gene3D" id="2.60.40.420">
    <property type="entry name" value="Cupredoxins - blue copper proteins"/>
    <property type="match status" value="3"/>
</dbReference>
<dbReference type="InterPro" id="IPR029058">
    <property type="entry name" value="AB_hydrolase_fold"/>
</dbReference>
<accession>A0AAD5W1X9</accession>
<dbReference type="Pfam" id="PF00135">
    <property type="entry name" value="COesterase"/>
    <property type="match status" value="2"/>
</dbReference>
<evidence type="ECO:0000256" key="1">
    <source>
        <dbReference type="ARBA" id="ARBA00005964"/>
    </source>
</evidence>
<dbReference type="Proteomes" id="UP001213000">
    <property type="component" value="Unassembled WGS sequence"/>
</dbReference>
<dbReference type="InterPro" id="IPR033138">
    <property type="entry name" value="Cu_oxidase_CS"/>
</dbReference>
<organism evidence="14 15">
    <name type="scientific">Leucocoprinus birnbaumii</name>
    <dbReference type="NCBI Taxonomy" id="56174"/>
    <lineage>
        <taxon>Eukaryota</taxon>
        <taxon>Fungi</taxon>
        <taxon>Dikarya</taxon>
        <taxon>Basidiomycota</taxon>
        <taxon>Agaricomycotina</taxon>
        <taxon>Agaricomycetes</taxon>
        <taxon>Agaricomycetidae</taxon>
        <taxon>Agaricales</taxon>
        <taxon>Agaricineae</taxon>
        <taxon>Agaricaceae</taxon>
        <taxon>Leucocoprinus</taxon>
    </lineage>
</organism>
<comment type="similarity">
    <text evidence="2">Belongs to the multicopper oxidase family.</text>
</comment>
<feature type="domain" description="Plastocyanin-like" evidence="13">
    <location>
        <begin position="575"/>
        <end position="694"/>
    </location>
</feature>
<proteinExistence type="inferred from homology"/>
<dbReference type="Pfam" id="PF00394">
    <property type="entry name" value="Cu-oxidase"/>
    <property type="match status" value="2"/>
</dbReference>
<dbReference type="PROSITE" id="PS00080">
    <property type="entry name" value="MULTICOPPER_OXIDASE2"/>
    <property type="match status" value="1"/>
</dbReference>
<dbReference type="EMBL" id="JANIEX010000010">
    <property type="protein sequence ID" value="KAJ3576507.1"/>
    <property type="molecule type" value="Genomic_DNA"/>
</dbReference>
<comment type="caution">
    <text evidence="14">The sequence shown here is derived from an EMBL/GenBank/DDBJ whole genome shotgun (WGS) entry which is preliminary data.</text>
</comment>
<dbReference type="InterPro" id="IPR001117">
    <property type="entry name" value="Cu-oxidase_2nd"/>
</dbReference>
<dbReference type="InterPro" id="IPR011707">
    <property type="entry name" value="Cu-oxidase-like_N"/>
</dbReference>
<sequence length="1087" mass="116905">MRLLSFLLTSVWTVCASAQLIAHTQQGDVIGTLAGPTVRQFLGIPYATAQRWTAPKPPPRRVTPLLANKFGDSCIQNNGPANIEFLKLTGSVVTNATESEDCLTVNIWAPSLSRKQRTAVMVWIYGGGFVFGTSNLPTYNGQFIVRDNEDVTVVTFNYRLDIFGQPNAPQLLNSTNGSQNFGLLDIDAAVNWVHDNIANFGGDPNRIILFGQSAGGAATDAYTFAHPDSTIVKGVIEHSGSISLVGGLPIISPASWNNVSSAVGCGTTADAAQLACMKKVPGRTLEDAVVSTGAAFGLVQDNITIFSDTAARAAAGNFLKVPLLVGSTQNEGDIFVVGAELLSPLASAPPFVTELAADLETHLGFTCPAGVNALNRLDAGVPTWRYQYQAVFRDISTRPDLRAWHASELPIVFGTYNQSTAIPKTQDEIALSRYMQSAWVAFARDPQKGLSNFGWPAYNPTSQSLVQLGNFFNRSSATFGSAAQIDFACNKAQTLAVIAAEADSQLLDYFPVFCFFLSFELLPISVLRCHLSTRLVSSRLVLGEMVMRLRACFSFVLVAVTSVHAGIGPTATLTVANANVSPDGFPRAASVVNGAHPGPLITAKKGDKFHLNVVNQLSDPKQERGTSIHWHGLFQRGTNFMDGTVGVTQCPIAPGNSFEYSFNADQTGTYWYHSHFGLQYCDGVRGPIVIYDPHDPLKLLYDVDDDSTVITLSEWYHSPVEQITGIAAPDSTLINGHGRFPGGPASDLAVINVQKGKRYRLRLISVSCDPFFMFSIDGHDLLVIEADGSEVIPVPVNTIKIFTGWSPFINGCLDVNLSIPGQRYSIVLSANQSVGNYWIRALPSSGNGILTTSFAGGINSAILRYKGAPVAEPTTSQQSHPLTLSDTGLHPITDPFPPGKPTPNGADLTVNLTFGFDLEALQFSVNGAIYQPPSVPVLLQILSGARNAQDLLPSGGVITVPKNKVIQINVPGGLFGGPHPFHMHGHDFSVVRAPDSGHYNFLDPVRRDVTVMGENENDFLAIRFKTDNPGPWIFHCHIDFHLAAGLAIVFAEAPDQTPVADPVPAAWKDLCPIWDALPDDVKQPQIG</sequence>
<dbReference type="GO" id="GO:0016491">
    <property type="term" value="F:oxidoreductase activity"/>
    <property type="evidence" value="ECO:0007669"/>
    <property type="project" value="UniProtKB-KW"/>
</dbReference>
<keyword evidence="5" id="KW-0560">Oxidoreductase</keyword>
<comment type="similarity">
    <text evidence="1">Belongs to the type-B carboxylesterase/lipase family.</text>
</comment>
<feature type="domain" description="Plastocyanin-like" evidence="11">
    <location>
        <begin position="707"/>
        <end position="804"/>
    </location>
</feature>
<dbReference type="FunFam" id="2.60.40.420:FF:000045">
    <property type="entry name" value="Laccase 2"/>
    <property type="match status" value="1"/>
</dbReference>
<dbReference type="Gene3D" id="3.40.50.1820">
    <property type="entry name" value="alpha/beta hydrolase"/>
    <property type="match status" value="1"/>
</dbReference>
<evidence type="ECO:0000256" key="6">
    <source>
        <dbReference type="ARBA" id="ARBA00023008"/>
    </source>
</evidence>
<evidence type="ECO:0000256" key="2">
    <source>
        <dbReference type="ARBA" id="ARBA00010609"/>
    </source>
</evidence>
<dbReference type="PROSITE" id="PS00122">
    <property type="entry name" value="CARBOXYLESTERASE_B_1"/>
    <property type="match status" value="1"/>
</dbReference>
<feature type="domain" description="Plastocyanin-like" evidence="12">
    <location>
        <begin position="931"/>
        <end position="1055"/>
    </location>
</feature>
<evidence type="ECO:0008006" key="16">
    <source>
        <dbReference type="Google" id="ProtNLM"/>
    </source>
</evidence>
<dbReference type="InterPro" id="IPR019826">
    <property type="entry name" value="Carboxylesterase_B_AS"/>
</dbReference>
<dbReference type="InterPro" id="IPR019819">
    <property type="entry name" value="Carboxylesterase_B_CS"/>
</dbReference>
<dbReference type="Pfam" id="PF07731">
    <property type="entry name" value="Cu-oxidase_2"/>
    <property type="match status" value="1"/>
</dbReference>
<evidence type="ECO:0000256" key="9">
    <source>
        <dbReference type="SAM" id="SignalP"/>
    </source>
</evidence>
<dbReference type="GO" id="GO:0016787">
    <property type="term" value="F:hydrolase activity"/>
    <property type="evidence" value="ECO:0007669"/>
    <property type="project" value="UniProtKB-KW"/>
</dbReference>
<dbReference type="PANTHER" id="PTHR11709">
    <property type="entry name" value="MULTI-COPPER OXIDASE"/>
    <property type="match status" value="1"/>
</dbReference>
<evidence type="ECO:0000259" key="13">
    <source>
        <dbReference type="Pfam" id="PF07732"/>
    </source>
</evidence>
<reference evidence="14" key="1">
    <citation type="submission" date="2022-07" db="EMBL/GenBank/DDBJ databases">
        <title>Genome Sequence of Leucocoprinus birnbaumii.</title>
        <authorList>
            <person name="Buettner E."/>
        </authorList>
    </citation>
    <scope>NUCLEOTIDE SEQUENCE</scope>
    <source>
        <strain evidence="14">VT141</strain>
    </source>
</reference>
<feature type="signal peptide" evidence="9">
    <location>
        <begin position="1"/>
        <end position="18"/>
    </location>
</feature>
<dbReference type="Pfam" id="PF07732">
    <property type="entry name" value="Cu-oxidase_3"/>
    <property type="match status" value="1"/>
</dbReference>
<evidence type="ECO:0000256" key="5">
    <source>
        <dbReference type="ARBA" id="ARBA00023002"/>
    </source>
</evidence>
<dbReference type="CDD" id="cd13856">
    <property type="entry name" value="CuRO_1_Tv-LCC_like"/>
    <property type="match status" value="1"/>
</dbReference>
<keyword evidence="9" id="KW-0732">Signal</keyword>
<dbReference type="SUPFAM" id="SSF53474">
    <property type="entry name" value="alpha/beta-Hydrolases"/>
    <property type="match status" value="1"/>
</dbReference>
<evidence type="ECO:0000259" key="11">
    <source>
        <dbReference type="Pfam" id="PF00394"/>
    </source>
</evidence>
<dbReference type="InterPro" id="IPR011706">
    <property type="entry name" value="Cu-oxidase_C"/>
</dbReference>
<dbReference type="PANTHER" id="PTHR11709:SF511">
    <property type="entry name" value="LACCASE"/>
    <property type="match status" value="1"/>
</dbReference>
<dbReference type="InterPro" id="IPR002355">
    <property type="entry name" value="Cu_oxidase_Cu_BS"/>
</dbReference>
<feature type="domain" description="Carboxylesterase type B" evidence="10">
    <location>
        <begin position="355"/>
        <end position="470"/>
    </location>
</feature>